<dbReference type="EMBL" id="BNJG01000001">
    <property type="protein sequence ID" value="GHO53856.1"/>
    <property type="molecule type" value="Genomic_DNA"/>
</dbReference>
<proteinExistence type="predicted"/>
<organism evidence="1 2">
    <name type="scientific">Ktedonobacter robiniae</name>
    <dbReference type="NCBI Taxonomy" id="2778365"/>
    <lineage>
        <taxon>Bacteria</taxon>
        <taxon>Bacillati</taxon>
        <taxon>Chloroflexota</taxon>
        <taxon>Ktedonobacteria</taxon>
        <taxon>Ktedonobacterales</taxon>
        <taxon>Ktedonobacteraceae</taxon>
        <taxon>Ktedonobacter</taxon>
    </lineage>
</organism>
<evidence type="ECO:0000313" key="1">
    <source>
        <dbReference type="EMBL" id="GHO53856.1"/>
    </source>
</evidence>
<reference evidence="1 2" key="1">
    <citation type="journal article" date="2021" name="Int. J. Syst. Evol. Microbiol.">
        <title>Reticulibacter mediterranei gen. nov., sp. nov., within the new family Reticulibacteraceae fam. nov., and Ktedonospora formicarum gen. nov., sp. nov., Ktedonobacter robiniae sp. nov., Dictyobacter formicarum sp. nov. and Dictyobacter arantiisoli sp. nov., belonging to the class Ktedonobacteria.</title>
        <authorList>
            <person name="Yabe S."/>
            <person name="Zheng Y."/>
            <person name="Wang C.M."/>
            <person name="Sakai Y."/>
            <person name="Abe K."/>
            <person name="Yokota A."/>
            <person name="Donadio S."/>
            <person name="Cavaletti L."/>
            <person name="Monciardini P."/>
        </authorList>
    </citation>
    <scope>NUCLEOTIDE SEQUENCE [LARGE SCALE GENOMIC DNA]</scope>
    <source>
        <strain evidence="1 2">SOSP1-30</strain>
    </source>
</reference>
<dbReference type="Proteomes" id="UP000654345">
    <property type="component" value="Unassembled WGS sequence"/>
</dbReference>
<evidence type="ECO:0000313" key="2">
    <source>
        <dbReference type="Proteomes" id="UP000654345"/>
    </source>
</evidence>
<comment type="caution">
    <text evidence="1">The sequence shown here is derived from an EMBL/GenBank/DDBJ whole genome shotgun (WGS) entry which is preliminary data.</text>
</comment>
<keyword evidence="2" id="KW-1185">Reference proteome</keyword>
<gene>
    <name evidence="1" type="ORF">KSB_23310</name>
</gene>
<name>A0ABQ3UM71_9CHLR</name>
<sequence length="86" mass="9853">MLAWPLSFTGKLCPDKSPKERMPSREALPKAGPYWVYSVFPNEKSKLTWTLQCGGCVYNYNNERDIVIYEYNNLADDCSGAIARRN</sequence>
<accession>A0ABQ3UM71</accession>
<protein>
    <submittedName>
        <fullName evidence="1">Uncharacterized protein</fullName>
    </submittedName>
</protein>